<feature type="domain" description="Glycosyltransferase subfamily 4-like N-terminal" evidence="2">
    <location>
        <begin position="16"/>
        <end position="176"/>
    </location>
</feature>
<dbReference type="EMBL" id="BDUF01000121">
    <property type="protein sequence ID" value="GAX92071.1"/>
    <property type="molecule type" value="Genomic_DNA"/>
</dbReference>
<evidence type="ECO:0000313" key="4">
    <source>
        <dbReference type="Proteomes" id="UP000217785"/>
    </source>
</evidence>
<dbReference type="Pfam" id="PF13439">
    <property type="entry name" value="Glyco_transf_4"/>
    <property type="match status" value="1"/>
</dbReference>
<dbReference type="Gene3D" id="3.40.50.2000">
    <property type="entry name" value="Glycogen Phosphorylase B"/>
    <property type="match status" value="2"/>
</dbReference>
<evidence type="ECO:0008006" key="5">
    <source>
        <dbReference type="Google" id="ProtNLM"/>
    </source>
</evidence>
<proteinExistence type="predicted"/>
<accession>A0A292YT35</accession>
<keyword evidence="4" id="KW-1185">Reference proteome</keyword>
<dbReference type="PANTHER" id="PTHR12526:SF630">
    <property type="entry name" value="GLYCOSYLTRANSFERASE"/>
    <property type="match status" value="1"/>
</dbReference>
<organism evidence="3 4">
    <name type="scientific">Effusibacillus lacus</name>
    <dbReference type="NCBI Taxonomy" id="1348429"/>
    <lineage>
        <taxon>Bacteria</taxon>
        <taxon>Bacillati</taxon>
        <taxon>Bacillota</taxon>
        <taxon>Bacilli</taxon>
        <taxon>Bacillales</taxon>
        <taxon>Alicyclobacillaceae</taxon>
        <taxon>Effusibacillus</taxon>
    </lineage>
</organism>
<name>A0A292YT35_9BACL</name>
<dbReference type="InterPro" id="IPR001296">
    <property type="entry name" value="Glyco_trans_1"/>
</dbReference>
<feature type="domain" description="Glycosyl transferase family 1" evidence="1">
    <location>
        <begin position="189"/>
        <end position="347"/>
    </location>
</feature>
<dbReference type="GO" id="GO:0016757">
    <property type="term" value="F:glycosyltransferase activity"/>
    <property type="evidence" value="ECO:0007669"/>
    <property type="project" value="InterPro"/>
</dbReference>
<dbReference type="Proteomes" id="UP000217785">
    <property type="component" value="Unassembled WGS sequence"/>
</dbReference>
<gene>
    <name evidence="3" type="ORF">EFBL_3762</name>
</gene>
<protein>
    <recommendedName>
        <fullName evidence="5">Glycosyl transferase</fullName>
    </recommendedName>
</protein>
<reference evidence="4" key="1">
    <citation type="submission" date="2017-07" db="EMBL/GenBank/DDBJ databases">
        <title>Draft genome sequence of Effusibacillus lacus strain skLN1.</title>
        <authorList>
            <person name="Watanabe M."/>
            <person name="Kojima H."/>
            <person name="Fukui M."/>
        </authorList>
    </citation>
    <scope>NUCLEOTIDE SEQUENCE [LARGE SCALE GENOMIC DNA]</scope>
    <source>
        <strain evidence="4">skLN1</strain>
    </source>
</reference>
<sequence>MGTPGKVLYMIGGGEFGGAEQHLLGLVKSLDPGEWAPHVAVFYNGEFADRLRELKIPVTLIAPRTVKALAGLVPVRKIIREMKPDILHTHGVRSNLLGRLANQLEGHPAASNTTIHSILSLDYPIKWKRILFGILEKITWPLVDHFILVSRSMKESLMKEGLPEKKASVIHNAIELPKQPPARPEFSLIREELGLSQDAVLVGTVARLHKVKGHAYLIQAIRKLKEKYPNVHYVWVGGGEMYTELKEEVQRAGLENVIHFLGARKDVPELLPQFDLFVLPSVMEGFGLAALEAQMSGIPVIATAVGGLLEVIEDGRDGLLVPPQDPDALAKAMDRVLSSPDQFRLMARTGQEKAFQYGSLDRLIQETTDVCRWRRNNKPKEYPPEKRATDLRSMVLVLYLTTRVSSFHHNP</sequence>
<dbReference type="AlphaFoldDB" id="A0A292YT35"/>
<dbReference type="SUPFAM" id="SSF53756">
    <property type="entry name" value="UDP-Glycosyltransferase/glycogen phosphorylase"/>
    <property type="match status" value="1"/>
</dbReference>
<dbReference type="RefSeq" id="WP_165912597.1">
    <property type="nucleotide sequence ID" value="NZ_BDUF01000121.1"/>
</dbReference>
<comment type="caution">
    <text evidence="3">The sequence shown here is derived from an EMBL/GenBank/DDBJ whole genome shotgun (WGS) entry which is preliminary data.</text>
</comment>
<dbReference type="InterPro" id="IPR028098">
    <property type="entry name" value="Glyco_trans_4-like_N"/>
</dbReference>
<evidence type="ECO:0000259" key="2">
    <source>
        <dbReference type="Pfam" id="PF13439"/>
    </source>
</evidence>
<dbReference type="PANTHER" id="PTHR12526">
    <property type="entry name" value="GLYCOSYLTRANSFERASE"/>
    <property type="match status" value="1"/>
</dbReference>
<evidence type="ECO:0000259" key="1">
    <source>
        <dbReference type="Pfam" id="PF00534"/>
    </source>
</evidence>
<dbReference type="Pfam" id="PF00534">
    <property type="entry name" value="Glycos_transf_1"/>
    <property type="match status" value="1"/>
</dbReference>
<evidence type="ECO:0000313" key="3">
    <source>
        <dbReference type="EMBL" id="GAX92071.1"/>
    </source>
</evidence>